<dbReference type="Proteomes" id="UP000515160">
    <property type="component" value="Chromosome 2R"/>
</dbReference>
<dbReference type="RefSeq" id="XP_034114491.1">
    <property type="nucleotide sequence ID" value="XM_034258600.2"/>
</dbReference>
<keyword evidence="6" id="KW-0812">Transmembrane</keyword>
<dbReference type="PANTHER" id="PTHR11596:SF5">
    <property type="entry name" value="ALKALINE PHOSPHATASE"/>
    <property type="match status" value="1"/>
</dbReference>
<comment type="cofactor">
    <cofactor evidence="3">
        <name>Mg(2+)</name>
        <dbReference type="ChEBI" id="CHEBI:18420"/>
    </cofactor>
    <text evidence="3">Binds 1 Mg(2+) ion.</text>
</comment>
<sequence length="468" mass="52346">MAASRLKQFCLKLRFKSTQLFIVAGAVLLSLLVTLLCIGLTIRYEVEHEVANVADVDYWKDQVSAAQKVWYDKGIEELKQALRIYSPQTQPRQVLLLLISGISAATLAAARFEEELQHSPFVWDQFPHVARIKNSCSSHSPCDANLVYRSLFSGVPLNEVVNHPCNHTLHSVLRQAQLAGLRTGFVTNQRITGAAAASLVASTNWECDGLMPAGLIDSGCQDVAQQLIFSEAGQALNVLLGGGRQLLSAKVPVYNWDPLDEQLCRARSGRNLLRDWSNQKLKLQPKQRFELLQLATELNTLNATNLDYLWGVFANANLHQNSQAPSLDLMLNKTLEVLRRPGVGHLLIVEHVLQQSVDATQQLRQLNETLTNFMQQQKNTLTLVLLTNGNYLSTSRDVSEETENINLLEDFFELTEVELQLQMQKLPSESLLFAKGPKSLLFYGVHEETYLAHALAYALGLNDFDNQL</sequence>
<protein>
    <recommendedName>
        <fullName evidence="1">alkaline phosphatase</fullName>
        <ecNumber evidence="1">3.1.3.1</ecNumber>
    </recommendedName>
</protein>
<accession>A0A6P8XDY1</accession>
<evidence type="ECO:0000256" key="3">
    <source>
        <dbReference type="PIRSR" id="PIRSR601952-2"/>
    </source>
</evidence>
<keyword evidence="6" id="KW-1133">Transmembrane helix</keyword>
<dbReference type="GeneID" id="117574691"/>
<dbReference type="Pfam" id="PF00245">
    <property type="entry name" value="Alk_phosphatase"/>
    <property type="match status" value="1"/>
</dbReference>
<dbReference type="PANTHER" id="PTHR11596">
    <property type="entry name" value="ALKALINE PHOSPHATASE"/>
    <property type="match status" value="1"/>
</dbReference>
<name>A0A6P8XDY1_DROAB</name>
<evidence type="ECO:0000256" key="1">
    <source>
        <dbReference type="ARBA" id="ARBA00012647"/>
    </source>
</evidence>
<dbReference type="InterPro" id="IPR017850">
    <property type="entry name" value="Alkaline_phosphatase_core_sf"/>
</dbReference>
<dbReference type="SMART" id="SM00098">
    <property type="entry name" value="alkPPc"/>
    <property type="match status" value="1"/>
</dbReference>
<dbReference type="SUPFAM" id="SSF53649">
    <property type="entry name" value="Alkaline phosphatase-like"/>
    <property type="match status" value="1"/>
</dbReference>
<evidence type="ECO:0000313" key="7">
    <source>
        <dbReference type="Proteomes" id="UP000515160"/>
    </source>
</evidence>
<evidence type="ECO:0000256" key="5">
    <source>
        <dbReference type="SAM" id="Coils"/>
    </source>
</evidence>
<feature type="transmembrane region" description="Helical" evidence="6">
    <location>
        <begin position="20"/>
        <end position="42"/>
    </location>
</feature>
<keyword evidence="2" id="KW-0597">Phosphoprotein</keyword>
<dbReference type="PRINTS" id="PR00113">
    <property type="entry name" value="ALKPHPHTASE"/>
</dbReference>
<dbReference type="Gene3D" id="3.40.720.10">
    <property type="entry name" value="Alkaline Phosphatase, subunit A"/>
    <property type="match status" value="1"/>
</dbReference>
<proteinExistence type="inferred from homology"/>
<keyword evidence="3" id="KW-0460">Magnesium</keyword>
<keyword evidence="3" id="KW-0479">Metal-binding</keyword>
<evidence type="ECO:0000256" key="6">
    <source>
        <dbReference type="SAM" id="Phobius"/>
    </source>
</evidence>
<keyword evidence="6" id="KW-0472">Membrane</keyword>
<dbReference type="CTD" id="41236"/>
<feature type="binding site" evidence="3">
    <location>
        <position position="350"/>
    </location>
    <ligand>
        <name>Mg(2+)</name>
        <dbReference type="ChEBI" id="CHEBI:18420"/>
    </ligand>
</feature>
<evidence type="ECO:0000313" key="8">
    <source>
        <dbReference type="RefSeq" id="XP_034114491.1"/>
    </source>
</evidence>
<gene>
    <name evidence="8" type="primary">LOC117574691</name>
</gene>
<feature type="coiled-coil region" evidence="5">
    <location>
        <begin position="349"/>
        <end position="376"/>
    </location>
</feature>
<dbReference type="InterPro" id="IPR001952">
    <property type="entry name" value="Alkaline_phosphatase"/>
</dbReference>
<dbReference type="GO" id="GO:0004035">
    <property type="term" value="F:alkaline phosphatase activity"/>
    <property type="evidence" value="ECO:0007669"/>
    <property type="project" value="UniProtKB-EC"/>
</dbReference>
<reference evidence="8" key="1">
    <citation type="submission" date="2025-08" db="UniProtKB">
        <authorList>
            <consortium name="RefSeq"/>
        </authorList>
    </citation>
    <scope>IDENTIFICATION</scope>
    <source>
        <strain evidence="8">15112-1751.03</strain>
        <tissue evidence="8">Whole Adult</tissue>
    </source>
</reference>
<evidence type="ECO:0000256" key="4">
    <source>
        <dbReference type="RuleBase" id="RU003946"/>
    </source>
</evidence>
<dbReference type="AlphaFoldDB" id="A0A6P8XDY1"/>
<dbReference type="GO" id="GO:0046872">
    <property type="term" value="F:metal ion binding"/>
    <property type="evidence" value="ECO:0007669"/>
    <property type="project" value="UniProtKB-KW"/>
</dbReference>
<dbReference type="OrthoDB" id="8048957at2759"/>
<dbReference type="EC" id="3.1.3.1" evidence="1"/>
<organism evidence="7 8">
    <name type="scientific">Drosophila albomicans</name>
    <name type="common">Fruit fly</name>
    <dbReference type="NCBI Taxonomy" id="7291"/>
    <lineage>
        <taxon>Eukaryota</taxon>
        <taxon>Metazoa</taxon>
        <taxon>Ecdysozoa</taxon>
        <taxon>Arthropoda</taxon>
        <taxon>Hexapoda</taxon>
        <taxon>Insecta</taxon>
        <taxon>Pterygota</taxon>
        <taxon>Neoptera</taxon>
        <taxon>Endopterygota</taxon>
        <taxon>Diptera</taxon>
        <taxon>Brachycera</taxon>
        <taxon>Muscomorpha</taxon>
        <taxon>Ephydroidea</taxon>
        <taxon>Drosophilidae</taxon>
        <taxon>Drosophila</taxon>
    </lineage>
</organism>
<evidence type="ECO:0000256" key="2">
    <source>
        <dbReference type="ARBA" id="ARBA00022553"/>
    </source>
</evidence>
<keyword evidence="5" id="KW-0175">Coiled coil</keyword>
<comment type="similarity">
    <text evidence="4">Belongs to the alkaline phosphatase family.</text>
</comment>
<keyword evidence="7" id="KW-1185">Reference proteome</keyword>